<proteinExistence type="predicted"/>
<evidence type="ECO:0000313" key="1">
    <source>
        <dbReference type="EMBL" id="MBE7323852.1"/>
    </source>
</evidence>
<evidence type="ECO:0008006" key="3">
    <source>
        <dbReference type="Google" id="ProtNLM"/>
    </source>
</evidence>
<gene>
    <name evidence="1" type="ORF">IEQ44_04210</name>
</gene>
<reference evidence="1 2" key="1">
    <citation type="submission" date="2020-10" db="EMBL/GenBank/DDBJ databases">
        <title>Nocardioides sp. isolated from sludge.</title>
        <authorList>
            <person name="Zhang X."/>
        </authorList>
    </citation>
    <scope>NUCLEOTIDE SEQUENCE [LARGE SCALE GENOMIC DNA]</scope>
    <source>
        <strain evidence="1 2">Y6</strain>
    </source>
</reference>
<sequence>MSAQPGPITRVRRLPVIDEYVEEGRSAVLVEGRALTLSEVPTLVLGLLDDSWRDLDDLAPQVEELVGAPEVGTLGEALEALMADLASHGLVETA</sequence>
<keyword evidence="2" id="KW-1185">Reference proteome</keyword>
<accession>A0ABR9RRN9</accession>
<name>A0ABR9RRN9_9ACTN</name>
<dbReference type="EMBL" id="JADCSA010000003">
    <property type="protein sequence ID" value="MBE7323852.1"/>
    <property type="molecule type" value="Genomic_DNA"/>
</dbReference>
<evidence type="ECO:0000313" key="2">
    <source>
        <dbReference type="Proteomes" id="UP000756387"/>
    </source>
</evidence>
<dbReference type="RefSeq" id="WP_193637175.1">
    <property type="nucleotide sequence ID" value="NZ_JADCSA010000003.1"/>
</dbReference>
<organism evidence="1 2">
    <name type="scientific">Nocardioides malaquae</name>
    <dbReference type="NCBI Taxonomy" id="2773426"/>
    <lineage>
        <taxon>Bacteria</taxon>
        <taxon>Bacillati</taxon>
        <taxon>Actinomycetota</taxon>
        <taxon>Actinomycetes</taxon>
        <taxon>Propionibacteriales</taxon>
        <taxon>Nocardioidaceae</taxon>
        <taxon>Nocardioides</taxon>
    </lineage>
</organism>
<dbReference type="Proteomes" id="UP000756387">
    <property type="component" value="Unassembled WGS sequence"/>
</dbReference>
<comment type="caution">
    <text evidence="1">The sequence shown here is derived from an EMBL/GenBank/DDBJ whole genome shotgun (WGS) entry which is preliminary data.</text>
</comment>
<protein>
    <recommendedName>
        <fullName evidence="3">PqqD family protein</fullName>
    </recommendedName>
</protein>